<evidence type="ECO:0000256" key="1">
    <source>
        <dbReference type="ARBA" id="ARBA00005422"/>
    </source>
</evidence>
<dbReference type="GO" id="GO:0003729">
    <property type="term" value="F:mRNA binding"/>
    <property type="evidence" value="ECO:0007669"/>
    <property type="project" value="TreeGrafter"/>
</dbReference>
<dbReference type="PIRSF" id="PIRSF037511">
    <property type="entry name" value="Transl_init_SUI1_pro"/>
    <property type="match status" value="1"/>
</dbReference>
<name>A0A644V4J6_9ZZZZ</name>
<dbReference type="InterPro" id="IPR001950">
    <property type="entry name" value="SUI1"/>
</dbReference>
<proteinExistence type="inferred from homology"/>
<organism evidence="5">
    <name type="scientific">bioreactor metagenome</name>
    <dbReference type="NCBI Taxonomy" id="1076179"/>
    <lineage>
        <taxon>unclassified sequences</taxon>
        <taxon>metagenomes</taxon>
        <taxon>ecological metagenomes</taxon>
    </lineage>
</organism>
<comment type="caution">
    <text evidence="5">The sequence shown here is derived from an EMBL/GenBank/DDBJ whole genome shotgun (WGS) entry which is preliminary data.</text>
</comment>
<dbReference type="Pfam" id="PF01253">
    <property type="entry name" value="SUI1"/>
    <property type="match status" value="1"/>
</dbReference>
<dbReference type="InterPro" id="IPR050318">
    <property type="entry name" value="DENR/SUI1_TIF"/>
</dbReference>
<evidence type="ECO:0000313" key="5">
    <source>
        <dbReference type="EMBL" id="MPL85732.1"/>
    </source>
</evidence>
<dbReference type="PROSITE" id="PS50296">
    <property type="entry name" value="SUI1"/>
    <property type="match status" value="1"/>
</dbReference>
<sequence>MPAEKSKNKRHEGIVYSTDPDFKYDFGKEQEQATLPPVQQNLRVMLDRKLKGGKKATLVTGFTGSASDLAALAKQLKNLCAAGGTSDNGEILVQGDFRQKILDYLLKKGYKAKLAGG</sequence>
<keyword evidence="3" id="KW-0648">Protein biosynthesis</keyword>
<dbReference type="GO" id="GO:0003743">
    <property type="term" value="F:translation initiation factor activity"/>
    <property type="evidence" value="ECO:0007669"/>
    <property type="project" value="InterPro"/>
</dbReference>
<dbReference type="GO" id="GO:0001731">
    <property type="term" value="P:formation of translation preinitiation complex"/>
    <property type="evidence" value="ECO:0007669"/>
    <property type="project" value="TreeGrafter"/>
</dbReference>
<feature type="domain" description="SUI1" evidence="4">
    <location>
        <begin position="51"/>
        <end position="109"/>
    </location>
</feature>
<gene>
    <name evidence="5" type="ORF">SDC9_31705</name>
</gene>
<dbReference type="PANTHER" id="PTHR12789">
    <property type="entry name" value="DENSITY-REGULATED PROTEIN HOMOLOG"/>
    <property type="match status" value="1"/>
</dbReference>
<accession>A0A644V4J6</accession>
<dbReference type="CDD" id="cd11567">
    <property type="entry name" value="YciH_like"/>
    <property type="match status" value="1"/>
</dbReference>
<dbReference type="AlphaFoldDB" id="A0A644V4J6"/>
<evidence type="ECO:0000256" key="2">
    <source>
        <dbReference type="ARBA" id="ARBA00022845"/>
    </source>
</evidence>
<dbReference type="InterPro" id="IPR005872">
    <property type="entry name" value="SUI1_arc_bac"/>
</dbReference>
<dbReference type="EMBL" id="VSSQ01000210">
    <property type="protein sequence ID" value="MPL85732.1"/>
    <property type="molecule type" value="Genomic_DNA"/>
</dbReference>
<evidence type="ECO:0000256" key="3">
    <source>
        <dbReference type="ARBA" id="ARBA00022917"/>
    </source>
</evidence>
<keyword evidence="2" id="KW-0810">Translation regulation</keyword>
<protein>
    <recommendedName>
        <fullName evidence="4">SUI1 domain-containing protein</fullName>
    </recommendedName>
</protein>
<reference evidence="5" key="1">
    <citation type="submission" date="2019-08" db="EMBL/GenBank/DDBJ databases">
        <authorList>
            <person name="Kucharzyk K."/>
            <person name="Murdoch R.W."/>
            <person name="Higgins S."/>
            <person name="Loffler F."/>
        </authorList>
    </citation>
    <scope>NUCLEOTIDE SEQUENCE</scope>
</reference>
<dbReference type="InterPro" id="IPR036877">
    <property type="entry name" value="SUI1_dom_sf"/>
</dbReference>
<dbReference type="GO" id="GO:0006417">
    <property type="term" value="P:regulation of translation"/>
    <property type="evidence" value="ECO:0007669"/>
    <property type="project" value="UniProtKB-KW"/>
</dbReference>
<dbReference type="Gene3D" id="3.30.780.10">
    <property type="entry name" value="SUI1-like domain"/>
    <property type="match status" value="1"/>
</dbReference>
<evidence type="ECO:0000259" key="4">
    <source>
        <dbReference type="PROSITE" id="PS50296"/>
    </source>
</evidence>
<comment type="similarity">
    <text evidence="1">Belongs to the SUI1 family.</text>
</comment>
<dbReference type="SUPFAM" id="SSF55159">
    <property type="entry name" value="eIF1-like"/>
    <property type="match status" value="1"/>
</dbReference>
<dbReference type="PANTHER" id="PTHR12789:SF0">
    <property type="entry name" value="DENSITY-REGULATED PROTEIN"/>
    <property type="match status" value="1"/>
</dbReference>
<dbReference type="GO" id="GO:0002188">
    <property type="term" value="P:translation reinitiation"/>
    <property type="evidence" value="ECO:0007669"/>
    <property type="project" value="TreeGrafter"/>
</dbReference>